<dbReference type="PRINTS" id="PR00463">
    <property type="entry name" value="EP450I"/>
</dbReference>
<dbReference type="Gene3D" id="1.10.630.10">
    <property type="entry name" value="Cytochrome P450"/>
    <property type="match status" value="1"/>
</dbReference>
<comment type="subcellular location">
    <subcellularLocation>
        <location evidence="1">Membrane</location>
    </subcellularLocation>
</comment>
<evidence type="ECO:0000256" key="5">
    <source>
        <dbReference type="ARBA" id="ARBA00023004"/>
    </source>
</evidence>
<dbReference type="InterPro" id="IPR002401">
    <property type="entry name" value="Cyt_P450_E_grp-I"/>
</dbReference>
<dbReference type="InterPro" id="IPR036396">
    <property type="entry name" value="Cyt_P450_sf"/>
</dbReference>
<dbReference type="Proteomes" id="UP000230750">
    <property type="component" value="Unassembled WGS sequence"/>
</dbReference>
<reference evidence="10 11" key="1">
    <citation type="journal article" date="2017" name="PLoS Biol.">
        <title>The sea cucumber genome provides insights into morphological evolution and visceral regeneration.</title>
        <authorList>
            <person name="Zhang X."/>
            <person name="Sun L."/>
            <person name="Yuan J."/>
            <person name="Sun Y."/>
            <person name="Gao Y."/>
            <person name="Zhang L."/>
            <person name="Li S."/>
            <person name="Dai H."/>
            <person name="Hamel J.F."/>
            <person name="Liu C."/>
            <person name="Yu Y."/>
            <person name="Liu S."/>
            <person name="Lin W."/>
            <person name="Guo K."/>
            <person name="Jin S."/>
            <person name="Xu P."/>
            <person name="Storey K.B."/>
            <person name="Huan P."/>
            <person name="Zhang T."/>
            <person name="Zhou Y."/>
            <person name="Zhang J."/>
            <person name="Lin C."/>
            <person name="Li X."/>
            <person name="Xing L."/>
            <person name="Huo D."/>
            <person name="Sun M."/>
            <person name="Wang L."/>
            <person name="Mercier A."/>
            <person name="Li F."/>
            <person name="Yang H."/>
            <person name="Xiang J."/>
        </authorList>
    </citation>
    <scope>NUCLEOTIDE SEQUENCE [LARGE SCALE GENOMIC DNA]</scope>
    <source>
        <strain evidence="10">Shaxun</strain>
        <tissue evidence="10">Muscle</tissue>
    </source>
</reference>
<keyword evidence="9" id="KW-0732">Signal</keyword>
<feature type="signal peptide" evidence="9">
    <location>
        <begin position="1"/>
        <end position="18"/>
    </location>
</feature>
<dbReference type="PROSITE" id="PS00086">
    <property type="entry name" value="CYTOCHROME_P450"/>
    <property type="match status" value="1"/>
</dbReference>
<dbReference type="OrthoDB" id="1844152at2759"/>
<dbReference type="InterPro" id="IPR017972">
    <property type="entry name" value="Cyt_P450_CS"/>
</dbReference>
<dbReference type="PRINTS" id="PR00385">
    <property type="entry name" value="P450"/>
</dbReference>
<keyword evidence="8" id="KW-0503">Monooxygenase</keyword>
<dbReference type="InterPro" id="IPR050182">
    <property type="entry name" value="Cytochrome_P450_fam2"/>
</dbReference>
<dbReference type="GO" id="GO:0020037">
    <property type="term" value="F:heme binding"/>
    <property type="evidence" value="ECO:0007669"/>
    <property type="project" value="InterPro"/>
</dbReference>
<dbReference type="Pfam" id="PF00067">
    <property type="entry name" value="p450"/>
    <property type="match status" value="1"/>
</dbReference>
<gene>
    <name evidence="10" type="ORF">BSL78_00283</name>
</gene>
<feature type="chain" id="PRO_5013573886" evidence="9">
    <location>
        <begin position="19"/>
        <end position="489"/>
    </location>
</feature>
<dbReference type="EMBL" id="MRZV01000005">
    <property type="protein sequence ID" value="PIK62832.1"/>
    <property type="molecule type" value="Genomic_DNA"/>
</dbReference>
<dbReference type="SUPFAM" id="SSF48264">
    <property type="entry name" value="Cytochrome P450"/>
    <property type="match status" value="1"/>
</dbReference>
<dbReference type="InterPro" id="IPR001128">
    <property type="entry name" value="Cyt_P450"/>
</dbReference>
<accession>A0A2G8LRJ3</accession>
<comment type="similarity">
    <text evidence="2 8">Belongs to the cytochrome P450 family.</text>
</comment>
<dbReference type="GO" id="GO:0005737">
    <property type="term" value="C:cytoplasm"/>
    <property type="evidence" value="ECO:0007669"/>
    <property type="project" value="TreeGrafter"/>
</dbReference>
<dbReference type="AlphaFoldDB" id="A0A2G8LRJ3"/>
<dbReference type="GO" id="GO:0016020">
    <property type="term" value="C:membrane"/>
    <property type="evidence" value="ECO:0007669"/>
    <property type="project" value="UniProtKB-SubCell"/>
</dbReference>
<evidence type="ECO:0000313" key="10">
    <source>
        <dbReference type="EMBL" id="PIK62832.1"/>
    </source>
</evidence>
<dbReference type="GO" id="GO:0008395">
    <property type="term" value="F:steroid hydroxylase activity"/>
    <property type="evidence" value="ECO:0007669"/>
    <property type="project" value="TreeGrafter"/>
</dbReference>
<protein>
    <submittedName>
        <fullName evidence="10">Putative cytochrome P450 2U1</fullName>
    </submittedName>
</protein>
<keyword evidence="11" id="KW-1185">Reference proteome</keyword>
<keyword evidence="4 8" id="KW-0560">Oxidoreductase</keyword>
<evidence type="ECO:0000256" key="1">
    <source>
        <dbReference type="ARBA" id="ARBA00004370"/>
    </source>
</evidence>
<keyword evidence="3 7" id="KW-0479">Metal-binding</keyword>
<evidence type="ECO:0000256" key="3">
    <source>
        <dbReference type="ARBA" id="ARBA00022723"/>
    </source>
</evidence>
<evidence type="ECO:0000256" key="4">
    <source>
        <dbReference type="ARBA" id="ARBA00023002"/>
    </source>
</evidence>
<dbReference type="GO" id="GO:0006082">
    <property type="term" value="P:organic acid metabolic process"/>
    <property type="evidence" value="ECO:0007669"/>
    <property type="project" value="TreeGrafter"/>
</dbReference>
<comment type="cofactor">
    <cofactor evidence="7">
        <name>heme</name>
        <dbReference type="ChEBI" id="CHEBI:30413"/>
    </cofactor>
</comment>
<evidence type="ECO:0000256" key="2">
    <source>
        <dbReference type="ARBA" id="ARBA00010617"/>
    </source>
</evidence>
<organism evidence="10 11">
    <name type="scientific">Stichopus japonicus</name>
    <name type="common">Sea cucumber</name>
    <dbReference type="NCBI Taxonomy" id="307972"/>
    <lineage>
        <taxon>Eukaryota</taxon>
        <taxon>Metazoa</taxon>
        <taxon>Echinodermata</taxon>
        <taxon>Eleutherozoa</taxon>
        <taxon>Echinozoa</taxon>
        <taxon>Holothuroidea</taxon>
        <taxon>Aspidochirotacea</taxon>
        <taxon>Aspidochirotida</taxon>
        <taxon>Stichopodidae</taxon>
        <taxon>Apostichopus</taxon>
    </lineage>
</organism>
<proteinExistence type="inferred from homology"/>
<dbReference type="FunFam" id="1.10.630.10:FF:000004">
    <property type="entry name" value="cytochrome P450 2D15 isoform X1"/>
    <property type="match status" value="1"/>
</dbReference>
<evidence type="ECO:0000256" key="6">
    <source>
        <dbReference type="ARBA" id="ARBA00023136"/>
    </source>
</evidence>
<keyword evidence="6" id="KW-0472">Membrane</keyword>
<dbReference type="GO" id="GO:0005506">
    <property type="term" value="F:iron ion binding"/>
    <property type="evidence" value="ECO:0007669"/>
    <property type="project" value="InterPro"/>
</dbReference>
<dbReference type="STRING" id="307972.A0A2G8LRJ3"/>
<dbReference type="PANTHER" id="PTHR24300">
    <property type="entry name" value="CYTOCHROME P450 508A4-RELATED"/>
    <property type="match status" value="1"/>
</dbReference>
<dbReference type="GO" id="GO:0016712">
    <property type="term" value="F:oxidoreductase activity, acting on paired donors, with incorporation or reduction of molecular oxygen, reduced flavin or flavoprotein as one donor, and incorporation of one atom of oxygen"/>
    <property type="evidence" value="ECO:0007669"/>
    <property type="project" value="TreeGrafter"/>
</dbReference>
<evidence type="ECO:0000313" key="11">
    <source>
        <dbReference type="Proteomes" id="UP000230750"/>
    </source>
</evidence>
<name>A0A2G8LRJ3_STIJA</name>
<keyword evidence="5 7" id="KW-0408">Iron</keyword>
<keyword evidence="7 8" id="KW-0349">Heme</keyword>
<evidence type="ECO:0000256" key="8">
    <source>
        <dbReference type="RuleBase" id="RU000461"/>
    </source>
</evidence>
<evidence type="ECO:0000256" key="9">
    <source>
        <dbReference type="SAM" id="SignalP"/>
    </source>
</evidence>
<feature type="binding site" description="axial binding residue" evidence="7">
    <location>
        <position position="435"/>
    </location>
    <ligand>
        <name>heme</name>
        <dbReference type="ChEBI" id="CHEBI:30413"/>
    </ligand>
    <ligandPart>
        <name>Fe</name>
        <dbReference type="ChEBI" id="CHEBI:18248"/>
    </ligandPart>
</feature>
<dbReference type="PANTHER" id="PTHR24300:SF397">
    <property type="entry name" value="CYTOCHROME P450 2U1"/>
    <property type="match status" value="1"/>
</dbReference>
<evidence type="ECO:0000256" key="7">
    <source>
        <dbReference type="PIRSR" id="PIRSR602401-1"/>
    </source>
</evidence>
<comment type="caution">
    <text evidence="10">The sequence shown here is derived from an EMBL/GenBank/DDBJ whole genome shotgun (WGS) entry which is preliminary data.</text>
</comment>
<dbReference type="GO" id="GO:0006805">
    <property type="term" value="P:xenobiotic metabolic process"/>
    <property type="evidence" value="ECO:0007669"/>
    <property type="project" value="TreeGrafter"/>
</dbReference>
<sequence>MASVLAILLSLLVVLVLALVARYFRRSDHVPPGPKGWPIIGNAFTMTGENLYATLTEYSRTYGGIFSLQLGPKLVIILNTLDVAKEAYVDQASAFSKRFMPPAIRYIVGQEGSLIFGDGPIWKEQRKFLLSAFREFGVGKKSLQERVNEEASYVLEVIERAKGQPINLHFVINNAVSNIICSLSFGERFDYNDENFQNLLKKLHVNVSSISLGGIVHVFPFLMETPIYGYLKKNFQSLVDFVRRLSKEHSETFNGNDIRDILDKYLLEIQKQEDSGEESHFKRSDDWRLVFELFLAGTDTTTNTLLFTILFATYYPDIQQKISDEIDEVVGGARRPQLSDRPNMPYTEATIMEVLRMRPAAPLGVPRSVSADTKVGGFFIPKGTGVFLNAFAINHDPQVWDHPYEFDPTRFLSPDGKKLIKNDSLMTFGTGRRACVGENLAKMELFFFVTNIFQRFHLRFPEGTSKPDLRGTQGISLKPAPFEICAERR</sequence>